<evidence type="ECO:0000313" key="2">
    <source>
        <dbReference type="EMBL" id="KAG8171980.1"/>
    </source>
</evidence>
<sequence>MGRPARKLHILPRIFKGQQRPQPTPQETGAFTSNSVPISGTSRSRDTNSTRKITLPRPPCDGSVVGGVGLLPHLVPKGPISVPGLEDRLNPCSTAVHMEPFLSFSRSRLPTEYLLLPTTICTVAAPGGLHSRTFNHATGDPPLSCG</sequence>
<evidence type="ECO:0000313" key="3">
    <source>
        <dbReference type="Proteomes" id="UP000827092"/>
    </source>
</evidence>
<protein>
    <submittedName>
        <fullName evidence="2">Uncharacterized protein</fullName>
    </submittedName>
</protein>
<dbReference type="Proteomes" id="UP000827092">
    <property type="component" value="Unassembled WGS sequence"/>
</dbReference>
<evidence type="ECO:0000256" key="1">
    <source>
        <dbReference type="SAM" id="MobiDB-lite"/>
    </source>
</evidence>
<name>A0AAV6TKQ9_9ARAC</name>
<gene>
    <name evidence="2" type="ORF">JTE90_011140</name>
</gene>
<reference evidence="2 3" key="1">
    <citation type="journal article" date="2022" name="Nat. Ecol. Evol.">
        <title>A masculinizing supergene underlies an exaggerated male reproductive morph in a spider.</title>
        <authorList>
            <person name="Hendrickx F."/>
            <person name="De Corte Z."/>
            <person name="Sonet G."/>
            <person name="Van Belleghem S.M."/>
            <person name="Kostlbacher S."/>
            <person name="Vangestel C."/>
        </authorList>
    </citation>
    <scope>NUCLEOTIDE SEQUENCE [LARGE SCALE GENOMIC DNA]</scope>
    <source>
        <strain evidence="2">W744_W776</strain>
    </source>
</reference>
<feature type="compositionally biased region" description="Polar residues" evidence="1">
    <location>
        <begin position="19"/>
        <end position="42"/>
    </location>
</feature>
<dbReference type="EMBL" id="JAFNEN010003305">
    <property type="protein sequence ID" value="KAG8171980.1"/>
    <property type="molecule type" value="Genomic_DNA"/>
</dbReference>
<comment type="caution">
    <text evidence="2">The sequence shown here is derived from an EMBL/GenBank/DDBJ whole genome shotgun (WGS) entry which is preliminary data.</text>
</comment>
<dbReference type="AlphaFoldDB" id="A0AAV6TKQ9"/>
<proteinExistence type="predicted"/>
<organism evidence="2 3">
    <name type="scientific">Oedothorax gibbosus</name>
    <dbReference type="NCBI Taxonomy" id="931172"/>
    <lineage>
        <taxon>Eukaryota</taxon>
        <taxon>Metazoa</taxon>
        <taxon>Ecdysozoa</taxon>
        <taxon>Arthropoda</taxon>
        <taxon>Chelicerata</taxon>
        <taxon>Arachnida</taxon>
        <taxon>Araneae</taxon>
        <taxon>Araneomorphae</taxon>
        <taxon>Entelegynae</taxon>
        <taxon>Araneoidea</taxon>
        <taxon>Linyphiidae</taxon>
        <taxon>Erigoninae</taxon>
        <taxon>Oedothorax</taxon>
    </lineage>
</organism>
<accession>A0AAV6TKQ9</accession>
<feature type="region of interest" description="Disordered" evidence="1">
    <location>
        <begin position="13"/>
        <end position="59"/>
    </location>
</feature>
<keyword evidence="3" id="KW-1185">Reference proteome</keyword>